<name>A0A834Y4A9_APHGI</name>
<feature type="region of interest" description="Disordered" evidence="1">
    <location>
        <begin position="65"/>
        <end position="92"/>
    </location>
</feature>
<accession>A0A834Y4A9</accession>
<evidence type="ECO:0000313" key="3">
    <source>
        <dbReference type="Proteomes" id="UP000639338"/>
    </source>
</evidence>
<comment type="caution">
    <text evidence="2">The sequence shown here is derived from an EMBL/GenBank/DDBJ whole genome shotgun (WGS) entry which is preliminary data.</text>
</comment>
<dbReference type="EMBL" id="JACMRX010000001">
    <property type="protein sequence ID" value="KAF7996256.1"/>
    <property type="molecule type" value="Genomic_DNA"/>
</dbReference>
<dbReference type="AlphaFoldDB" id="A0A834Y4A9"/>
<sequence length="473" mass="55272">MKKPPSLDKRNEKTNYVISNPKLLSSQILPDNNKYEKNTIKSFEILDKHENKLRNYRKAKIDKQKFKNTSRHSKNIMRRKRRKKRRNRQRHRRKLKNYNKKILKHHLTSQKKIVRDNEKNLKTIIKRSDFGCILDKSQLLIPNIQPRSRKVRATVKNSTSLLKKRQEYYDNINKLSDYNSNYLNYASTDTNLEISTDDMMLLDDYKLSDNKPIGAYSFNRYPDKYYSYNSALQDPQIQYQNYDNNELINTRTISSFKNQITTQTSLIANHTTAKQINHQSINLKKNESVIIRDNETSVQTKQVANEILNEIIEQLEEIKIERNSNNHRDGLPCKITGLWKTSQAGVDLMIKITNHTLNITIEKSHDVDDSNGLKIINNTWNITGHVAFKRGAPFYLIASNNHVKSLAAFVGACKVCQGVDTIEGVWTVTHEPKSCRDFQISTNIYNDIFYKKIDNINNKNTSGKYNETLYDTE</sequence>
<dbReference type="OrthoDB" id="6735462at2759"/>
<keyword evidence="3" id="KW-1185">Reference proteome</keyword>
<dbReference type="InterPro" id="IPR036896">
    <property type="entry name" value="Avidin-like_sf"/>
</dbReference>
<evidence type="ECO:0000256" key="1">
    <source>
        <dbReference type="SAM" id="MobiDB-lite"/>
    </source>
</evidence>
<organism evidence="2 3">
    <name type="scientific">Aphidius gifuensis</name>
    <name type="common">Parasitoid wasp</name>
    <dbReference type="NCBI Taxonomy" id="684658"/>
    <lineage>
        <taxon>Eukaryota</taxon>
        <taxon>Metazoa</taxon>
        <taxon>Ecdysozoa</taxon>
        <taxon>Arthropoda</taxon>
        <taxon>Hexapoda</taxon>
        <taxon>Insecta</taxon>
        <taxon>Pterygota</taxon>
        <taxon>Neoptera</taxon>
        <taxon>Endopterygota</taxon>
        <taxon>Hymenoptera</taxon>
        <taxon>Apocrita</taxon>
        <taxon>Ichneumonoidea</taxon>
        <taxon>Braconidae</taxon>
        <taxon>Aphidiinae</taxon>
        <taxon>Aphidius</taxon>
    </lineage>
</organism>
<feature type="compositionally biased region" description="Basic residues" evidence="1">
    <location>
        <begin position="66"/>
        <end position="92"/>
    </location>
</feature>
<reference evidence="2 3" key="1">
    <citation type="submission" date="2020-08" db="EMBL/GenBank/DDBJ databases">
        <title>Aphidius gifuensis genome sequencing and assembly.</title>
        <authorList>
            <person name="Du Z."/>
        </authorList>
    </citation>
    <scope>NUCLEOTIDE SEQUENCE [LARGE SCALE GENOMIC DNA]</scope>
    <source>
        <strain evidence="2">YNYX2018</strain>
        <tissue evidence="2">Adults</tissue>
    </source>
</reference>
<protein>
    <submittedName>
        <fullName evidence="2">Uncharacterized protein</fullName>
    </submittedName>
</protein>
<proteinExistence type="predicted"/>
<evidence type="ECO:0000313" key="2">
    <source>
        <dbReference type="EMBL" id="KAF7996256.1"/>
    </source>
</evidence>
<dbReference type="Gene3D" id="2.40.128.30">
    <property type="entry name" value="Avidin-like"/>
    <property type="match status" value="1"/>
</dbReference>
<dbReference type="Proteomes" id="UP000639338">
    <property type="component" value="Unassembled WGS sequence"/>
</dbReference>
<gene>
    <name evidence="2" type="ORF">HCN44_001888</name>
</gene>